<keyword evidence="2" id="KW-1185">Reference proteome</keyword>
<proteinExistence type="predicted"/>
<reference evidence="1" key="1">
    <citation type="journal article" date="2020" name="Stud. Mycol.">
        <title>101 Dothideomycetes genomes: a test case for predicting lifestyles and emergence of pathogens.</title>
        <authorList>
            <person name="Haridas S."/>
            <person name="Albert R."/>
            <person name="Binder M."/>
            <person name="Bloem J."/>
            <person name="Labutti K."/>
            <person name="Salamov A."/>
            <person name="Andreopoulos B."/>
            <person name="Baker S."/>
            <person name="Barry K."/>
            <person name="Bills G."/>
            <person name="Bluhm B."/>
            <person name="Cannon C."/>
            <person name="Castanera R."/>
            <person name="Culley D."/>
            <person name="Daum C."/>
            <person name="Ezra D."/>
            <person name="Gonzalez J."/>
            <person name="Henrissat B."/>
            <person name="Kuo A."/>
            <person name="Liang C."/>
            <person name="Lipzen A."/>
            <person name="Lutzoni F."/>
            <person name="Magnuson J."/>
            <person name="Mondo S."/>
            <person name="Nolan M."/>
            <person name="Ohm R."/>
            <person name="Pangilinan J."/>
            <person name="Park H.-J."/>
            <person name="Ramirez L."/>
            <person name="Alfaro M."/>
            <person name="Sun H."/>
            <person name="Tritt A."/>
            <person name="Yoshinaga Y."/>
            <person name="Zwiers L.-H."/>
            <person name="Turgeon B."/>
            <person name="Goodwin S."/>
            <person name="Spatafora J."/>
            <person name="Crous P."/>
            <person name="Grigoriev I."/>
        </authorList>
    </citation>
    <scope>NUCLEOTIDE SEQUENCE</scope>
    <source>
        <strain evidence="1">CBS 116005</strain>
    </source>
</reference>
<organism evidence="1 2">
    <name type="scientific">Teratosphaeria nubilosa</name>
    <dbReference type="NCBI Taxonomy" id="161662"/>
    <lineage>
        <taxon>Eukaryota</taxon>
        <taxon>Fungi</taxon>
        <taxon>Dikarya</taxon>
        <taxon>Ascomycota</taxon>
        <taxon>Pezizomycotina</taxon>
        <taxon>Dothideomycetes</taxon>
        <taxon>Dothideomycetidae</taxon>
        <taxon>Mycosphaerellales</taxon>
        <taxon>Teratosphaeriaceae</taxon>
        <taxon>Teratosphaeria</taxon>
    </lineage>
</organism>
<dbReference type="InterPro" id="IPR015915">
    <property type="entry name" value="Kelch-typ_b-propeller"/>
</dbReference>
<evidence type="ECO:0000313" key="1">
    <source>
        <dbReference type="EMBL" id="KAF2770196.1"/>
    </source>
</evidence>
<dbReference type="AlphaFoldDB" id="A0A6G1LBH7"/>
<protein>
    <recommendedName>
        <fullName evidence="3">Galactose oxidase</fullName>
    </recommendedName>
</protein>
<dbReference type="OrthoDB" id="10251809at2759"/>
<dbReference type="InterPro" id="IPR011043">
    <property type="entry name" value="Gal_Oxase/kelch_b-propeller"/>
</dbReference>
<dbReference type="Gene3D" id="2.120.10.80">
    <property type="entry name" value="Kelch-type beta propeller"/>
    <property type="match status" value="1"/>
</dbReference>
<gene>
    <name evidence="1" type="ORF">EJ03DRAFT_361225</name>
</gene>
<accession>A0A6G1LBH7</accession>
<evidence type="ECO:0008006" key="3">
    <source>
        <dbReference type="Google" id="ProtNLM"/>
    </source>
</evidence>
<dbReference type="SUPFAM" id="SSF50965">
    <property type="entry name" value="Galactose oxidase, central domain"/>
    <property type="match status" value="1"/>
</dbReference>
<sequence>MAGLSALVEDQLSFMGGDYSFVTAGGGQSIGAIKVAGGPLNVGNCNSATFASVPYSGLGFILGGNGSDGNNVGGMVRFDASDPKNLSWTNETLANGSYGIDVPNYYYGGQMVYVPAGDEGILVVFGGANISAGIEPDWGWPYYSTFALISIYDIASHTWFLQKASGDIPAHKSSFCGVATTSPDGSAFHITIYGGYSLELTDAVETVSILTLPSFTWIDASSLSN</sequence>
<dbReference type="EMBL" id="ML995827">
    <property type="protein sequence ID" value="KAF2770196.1"/>
    <property type="molecule type" value="Genomic_DNA"/>
</dbReference>
<name>A0A6G1LBH7_9PEZI</name>
<evidence type="ECO:0000313" key="2">
    <source>
        <dbReference type="Proteomes" id="UP000799436"/>
    </source>
</evidence>
<dbReference type="Proteomes" id="UP000799436">
    <property type="component" value="Unassembled WGS sequence"/>
</dbReference>